<evidence type="ECO:0000256" key="3">
    <source>
        <dbReference type="SAM" id="MobiDB-lite"/>
    </source>
</evidence>
<keyword evidence="1 2" id="KW-0728">SH3 domain</keyword>
<reference evidence="6" key="1">
    <citation type="submission" date="2022-07" db="EMBL/GenBank/DDBJ databases">
        <title>Phylogenomic reconstructions and comparative analyses of Kickxellomycotina fungi.</title>
        <authorList>
            <person name="Reynolds N.K."/>
            <person name="Stajich J.E."/>
            <person name="Barry K."/>
            <person name="Grigoriev I.V."/>
            <person name="Crous P."/>
            <person name="Smith M.E."/>
        </authorList>
    </citation>
    <scope>NUCLEOTIDE SEQUENCE</scope>
    <source>
        <strain evidence="6">NBRC 105414</strain>
    </source>
</reference>
<dbReference type="EMBL" id="JANBUL010000055">
    <property type="protein sequence ID" value="KAJ2783071.1"/>
    <property type="molecule type" value="Genomic_DNA"/>
</dbReference>
<dbReference type="InterPro" id="IPR001452">
    <property type="entry name" value="SH3_domain"/>
</dbReference>
<feature type="region of interest" description="Disordered" evidence="3">
    <location>
        <begin position="272"/>
        <end position="356"/>
    </location>
</feature>
<gene>
    <name evidence="6" type="ORF">H4R18_001892</name>
</gene>
<feature type="compositionally biased region" description="Low complexity" evidence="3">
    <location>
        <begin position="272"/>
        <end position="293"/>
    </location>
</feature>
<feature type="compositionally biased region" description="Pro residues" evidence="3">
    <location>
        <begin position="712"/>
        <end position="729"/>
    </location>
</feature>
<evidence type="ECO:0000256" key="2">
    <source>
        <dbReference type="PROSITE-ProRule" id="PRU00192"/>
    </source>
</evidence>
<evidence type="ECO:0000256" key="1">
    <source>
        <dbReference type="ARBA" id="ARBA00022443"/>
    </source>
</evidence>
<feature type="compositionally biased region" description="Basic residues" evidence="3">
    <location>
        <begin position="426"/>
        <end position="438"/>
    </location>
</feature>
<evidence type="ECO:0000256" key="4">
    <source>
        <dbReference type="SAM" id="Phobius"/>
    </source>
</evidence>
<keyword evidence="7" id="KW-1185">Reference proteome</keyword>
<dbReference type="OrthoDB" id="5340910at2759"/>
<organism evidence="6 7">
    <name type="scientific">Coemansia javaensis</name>
    <dbReference type="NCBI Taxonomy" id="2761396"/>
    <lineage>
        <taxon>Eukaryota</taxon>
        <taxon>Fungi</taxon>
        <taxon>Fungi incertae sedis</taxon>
        <taxon>Zoopagomycota</taxon>
        <taxon>Kickxellomycotina</taxon>
        <taxon>Kickxellomycetes</taxon>
        <taxon>Kickxellales</taxon>
        <taxon>Kickxellaceae</taxon>
        <taxon>Coemansia</taxon>
    </lineage>
</organism>
<dbReference type="Gene3D" id="2.30.30.40">
    <property type="entry name" value="SH3 Domains"/>
    <property type="match status" value="1"/>
</dbReference>
<keyword evidence="4" id="KW-1133">Transmembrane helix</keyword>
<accession>A0A9W8HDI4</accession>
<feature type="compositionally biased region" description="Basic and acidic residues" evidence="3">
    <location>
        <begin position="81"/>
        <end position="90"/>
    </location>
</feature>
<feature type="compositionally biased region" description="Polar residues" evidence="3">
    <location>
        <begin position="294"/>
        <end position="305"/>
    </location>
</feature>
<feature type="domain" description="SH3" evidence="5">
    <location>
        <begin position="773"/>
        <end position="835"/>
    </location>
</feature>
<comment type="caution">
    <text evidence="6">The sequence shown here is derived from an EMBL/GenBank/DDBJ whole genome shotgun (WGS) entry which is preliminary data.</text>
</comment>
<protein>
    <recommendedName>
        <fullName evidence="5">SH3 domain-containing protein</fullName>
    </recommendedName>
</protein>
<keyword evidence="4" id="KW-0472">Membrane</keyword>
<evidence type="ECO:0000313" key="6">
    <source>
        <dbReference type="EMBL" id="KAJ2783071.1"/>
    </source>
</evidence>
<dbReference type="AlphaFoldDB" id="A0A9W8HDI4"/>
<feature type="region of interest" description="Disordered" evidence="3">
    <location>
        <begin position="393"/>
        <end position="468"/>
    </location>
</feature>
<feature type="transmembrane region" description="Helical" evidence="4">
    <location>
        <begin position="365"/>
        <end position="385"/>
    </location>
</feature>
<proteinExistence type="predicted"/>
<feature type="region of interest" description="Disordered" evidence="3">
    <location>
        <begin position="633"/>
        <end position="746"/>
    </location>
</feature>
<dbReference type="PROSITE" id="PS50002">
    <property type="entry name" value="SH3"/>
    <property type="match status" value="1"/>
</dbReference>
<feature type="compositionally biased region" description="Basic and acidic residues" evidence="3">
    <location>
        <begin position="16"/>
        <end position="31"/>
    </location>
</feature>
<keyword evidence="4" id="KW-0812">Transmembrane</keyword>
<feature type="compositionally biased region" description="Low complexity" evidence="3">
    <location>
        <begin position="334"/>
        <end position="346"/>
    </location>
</feature>
<dbReference type="InterPro" id="IPR036028">
    <property type="entry name" value="SH3-like_dom_sf"/>
</dbReference>
<name>A0A9W8HDI4_9FUNG</name>
<sequence>MKIAYDTEQISRRAPRRDADDRVDSKSAKDNDVEDMAADDEKLLMGHKMGLDAPQRASKHEHPGVLEPTHSVHTAGGYSVEHPDDLEPTHPVHTVDSYPVEQMPPLATAHPSKPALAQRPQWQHSTSELGAEAVRAAVMRNAGLLTGVGTVTEKGAALVFDTTAPAALPTSVIATRTVAVQSTVSHAPNMFLAPTTSALTVVVVPAASVVSTVSSAAATALVASATSVATAASAVSSVAAVASAVSSASAAATATPSMAHTATSAASAAAPSTASIASLPESQPQSQSPHSEPATAQTQTIPMSTAESAVAHASSEAKVELPPPLIQSMPPEQASATASSAGAPGRAAEDGGPHSAPTHRLSDGYVILISIAVMFVCATMFYYYIRRHKRAKNGAGNAGRRSILSSHSGMPSAGDEDEDKHFCSGPHHHNHNHNHHLRNMPDSGTSIDYPGKTASNAAGKRLPGTAGNADVHSERLVRLQVPAAGTHDSEAPTRGLSGSYYNYRVHDTATPSSNYTAANGGSGGHPRMPAKSDIYDCVQTGKGHGNQPIITHTFLDSHPAGLALAAVKRGSISLDQVNIRTPPAVAMRGDSSAHALTGLCPRVGAGAGVAAAAAAAAVAAAAGGSGGVPIPNFPLPPSGMDGGRSLLDTTSANPGIRAAGEGGAKTKPRKLVRIPSKQPARGGRQTGEAGDRITITGSPSKAAAAAAQEQPSPRPGSSPSPGFSPPPAAPQWDAPLEPPAPGAQPKAQANFLSLHDSAESLSDNYQFAVRHEPPLGPLRAVEAHMPTLPDELRIRRGDEVRVLGEFADGWVMAINASRANECGMIPRRCLFFPAAPFMTQQAVGESAPLAAQPLLLQN</sequence>
<evidence type="ECO:0000313" key="7">
    <source>
        <dbReference type="Proteomes" id="UP001140217"/>
    </source>
</evidence>
<dbReference type="SUPFAM" id="SSF50044">
    <property type="entry name" value="SH3-domain"/>
    <property type="match status" value="1"/>
</dbReference>
<dbReference type="Proteomes" id="UP001140217">
    <property type="component" value="Unassembled WGS sequence"/>
</dbReference>
<feature type="compositionally biased region" description="Low complexity" evidence="3">
    <location>
        <begin position="306"/>
        <end position="316"/>
    </location>
</feature>
<feature type="region of interest" description="Disordered" evidence="3">
    <location>
        <begin position="1"/>
        <end position="90"/>
    </location>
</feature>
<evidence type="ECO:0000259" key="5">
    <source>
        <dbReference type="PROSITE" id="PS50002"/>
    </source>
</evidence>